<dbReference type="Pfam" id="PF01753">
    <property type="entry name" value="zf-MYND"/>
    <property type="match status" value="1"/>
</dbReference>
<evidence type="ECO:0000256" key="4">
    <source>
        <dbReference type="PROSITE-ProRule" id="PRU00134"/>
    </source>
</evidence>
<accession>A0ABQ6MDV8</accession>
<evidence type="ECO:0000256" key="1">
    <source>
        <dbReference type="ARBA" id="ARBA00022723"/>
    </source>
</evidence>
<reference evidence="6 7" key="1">
    <citation type="journal article" date="2023" name="Commun. Biol.">
        <title>Genome analysis of Parmales, the sister group of diatoms, reveals the evolutionary specialization of diatoms from phago-mixotrophs to photoautotrophs.</title>
        <authorList>
            <person name="Ban H."/>
            <person name="Sato S."/>
            <person name="Yoshikawa S."/>
            <person name="Yamada K."/>
            <person name="Nakamura Y."/>
            <person name="Ichinomiya M."/>
            <person name="Sato N."/>
            <person name="Blanc-Mathieu R."/>
            <person name="Endo H."/>
            <person name="Kuwata A."/>
            <person name="Ogata H."/>
        </authorList>
    </citation>
    <scope>NUCLEOTIDE SEQUENCE [LARGE SCALE GENOMIC DNA]</scope>
</reference>
<dbReference type="PROSITE" id="PS50865">
    <property type="entry name" value="ZF_MYND_2"/>
    <property type="match status" value="1"/>
</dbReference>
<keyword evidence="7" id="KW-1185">Reference proteome</keyword>
<name>A0ABQ6MDV8_9STRA</name>
<keyword evidence="1" id="KW-0479">Metal-binding</keyword>
<dbReference type="InterPro" id="IPR002893">
    <property type="entry name" value="Znf_MYND"/>
</dbReference>
<evidence type="ECO:0000313" key="6">
    <source>
        <dbReference type="EMBL" id="GMI24255.1"/>
    </source>
</evidence>
<dbReference type="Proteomes" id="UP001165060">
    <property type="component" value="Unassembled WGS sequence"/>
</dbReference>
<dbReference type="EMBL" id="BRYB01001374">
    <property type="protein sequence ID" value="GMI24255.1"/>
    <property type="molecule type" value="Genomic_DNA"/>
</dbReference>
<proteinExistence type="predicted"/>
<dbReference type="SUPFAM" id="SSF144232">
    <property type="entry name" value="HIT/MYND zinc finger-like"/>
    <property type="match status" value="1"/>
</dbReference>
<protein>
    <recommendedName>
        <fullName evidence="5">MYND-type domain-containing protein</fullName>
    </recommendedName>
</protein>
<sequence length="406" mass="44387">MARGGSNDVIAAMKHNSMPASPPPAQDPNSVLFLNSFVDEDLQKAMTQKYGSEIQISVGCKHGQDLTEVRSAEFPEELEELTTISEALYHAVQAPSNTTDLVTGPGVEDVDIPLENPYWNADNHGKAKTHSRENASYYVVCAILGSLLSREDQYAMLIKRRRSLQAELFVSAVNSAVYKDPSDDSDGQTMMYFHMYIAVKTIMEDAYWDSENLKQPQDLDVSRGFLFGDYMVLDQALKKQLGDFDGSFGWVLGYFAERIPCKCMNHLVRTVRVSASASKAAEPACSQCGKVASESEDKKLHKCGRCKSETALYCGRACQAKAWKAGHKKVCLKAAKPAAAATEPPKRTADEGFMSFEDYMGTGSGQELFSNPLGAMMKDGVINEAEMNNAMGGALDGIEDTIDGLD</sequence>
<evidence type="ECO:0000259" key="5">
    <source>
        <dbReference type="PROSITE" id="PS50865"/>
    </source>
</evidence>
<gene>
    <name evidence="6" type="ORF">TeGR_g10606</name>
</gene>
<evidence type="ECO:0000256" key="3">
    <source>
        <dbReference type="ARBA" id="ARBA00022833"/>
    </source>
</evidence>
<dbReference type="Gene3D" id="6.10.140.2220">
    <property type="match status" value="1"/>
</dbReference>
<keyword evidence="2 4" id="KW-0863">Zinc-finger</keyword>
<keyword evidence="3" id="KW-0862">Zinc</keyword>
<evidence type="ECO:0000256" key="2">
    <source>
        <dbReference type="ARBA" id="ARBA00022771"/>
    </source>
</evidence>
<evidence type="ECO:0000313" key="7">
    <source>
        <dbReference type="Proteomes" id="UP001165060"/>
    </source>
</evidence>
<feature type="domain" description="MYND-type" evidence="5">
    <location>
        <begin position="285"/>
        <end position="331"/>
    </location>
</feature>
<comment type="caution">
    <text evidence="6">The sequence shown here is derived from an EMBL/GenBank/DDBJ whole genome shotgun (WGS) entry which is preliminary data.</text>
</comment>
<organism evidence="6 7">
    <name type="scientific">Tetraparma gracilis</name>
    <dbReference type="NCBI Taxonomy" id="2962635"/>
    <lineage>
        <taxon>Eukaryota</taxon>
        <taxon>Sar</taxon>
        <taxon>Stramenopiles</taxon>
        <taxon>Ochrophyta</taxon>
        <taxon>Bolidophyceae</taxon>
        <taxon>Parmales</taxon>
        <taxon>Triparmaceae</taxon>
        <taxon>Tetraparma</taxon>
    </lineage>
</organism>